<evidence type="ECO:0000313" key="1">
    <source>
        <dbReference type="EMBL" id="MBB6254107.1"/>
    </source>
</evidence>
<organism evidence="1 2">
    <name type="scientific">Nitrospirillum iridis</name>
    <dbReference type="NCBI Taxonomy" id="765888"/>
    <lineage>
        <taxon>Bacteria</taxon>
        <taxon>Pseudomonadati</taxon>
        <taxon>Pseudomonadota</taxon>
        <taxon>Alphaproteobacteria</taxon>
        <taxon>Rhodospirillales</taxon>
        <taxon>Azospirillaceae</taxon>
        <taxon>Nitrospirillum</taxon>
    </lineage>
</organism>
<accession>A0A7X0B1L6</accession>
<keyword evidence="2" id="KW-1185">Reference proteome</keyword>
<sequence>MSDRIPLETVFACAELAITWPIAQRLIASAVPPTVFARPGLVGVLEGALVVPAGWADWHDDGPGWPEVRDLVQIDLSAPETWQPLYGGCPILGLEQVDHAAIFDHPLVLHRHPLDWLRARGAGACVLDWSADLRFWIGQAPAITCATRGLAKRLKERLEECARWHQPRVTVAQTWRAAA</sequence>
<name>A0A7X0B1L6_9PROT</name>
<dbReference type="AlphaFoldDB" id="A0A7X0B1L6"/>
<protein>
    <submittedName>
        <fullName evidence="1">Uncharacterized protein</fullName>
    </submittedName>
</protein>
<reference evidence="1 2" key="1">
    <citation type="submission" date="2020-08" db="EMBL/GenBank/DDBJ databases">
        <title>Genomic Encyclopedia of Type Strains, Phase IV (KMG-IV): sequencing the most valuable type-strain genomes for metagenomic binning, comparative biology and taxonomic classification.</title>
        <authorList>
            <person name="Goeker M."/>
        </authorList>
    </citation>
    <scope>NUCLEOTIDE SEQUENCE [LARGE SCALE GENOMIC DNA]</scope>
    <source>
        <strain evidence="1 2">DSM 22198</strain>
    </source>
</reference>
<comment type="caution">
    <text evidence="1">The sequence shown here is derived from an EMBL/GenBank/DDBJ whole genome shotgun (WGS) entry which is preliminary data.</text>
</comment>
<dbReference type="EMBL" id="JACIIZ010000015">
    <property type="protein sequence ID" value="MBB6254107.1"/>
    <property type="molecule type" value="Genomic_DNA"/>
</dbReference>
<evidence type="ECO:0000313" key="2">
    <source>
        <dbReference type="Proteomes" id="UP000539175"/>
    </source>
</evidence>
<dbReference type="Proteomes" id="UP000539175">
    <property type="component" value="Unassembled WGS sequence"/>
</dbReference>
<gene>
    <name evidence="1" type="ORF">FHS74_004690</name>
</gene>
<proteinExistence type="predicted"/>
<dbReference type="RefSeq" id="WP_184806011.1">
    <property type="nucleotide sequence ID" value="NZ_JACIIZ010000015.1"/>
</dbReference>